<dbReference type="RefSeq" id="WP_209293902.1">
    <property type="nucleotide sequence ID" value="NZ_JAFIQO010000170.1"/>
</dbReference>
<dbReference type="Pfam" id="PF00905">
    <property type="entry name" value="Transpeptidase"/>
    <property type="match status" value="1"/>
</dbReference>
<accession>A0ABS3ZLE5</accession>
<dbReference type="InterPro" id="IPR001460">
    <property type="entry name" value="PCN-bd_Tpept"/>
</dbReference>
<protein>
    <submittedName>
        <fullName evidence="8">Penicillin-binding protein 2</fullName>
    </submittedName>
</protein>
<comment type="similarity">
    <text evidence="2">Belongs to the transpeptidase family.</text>
</comment>
<feature type="region of interest" description="Disordered" evidence="4">
    <location>
        <begin position="324"/>
        <end position="355"/>
    </location>
</feature>
<evidence type="ECO:0000256" key="5">
    <source>
        <dbReference type="SAM" id="Phobius"/>
    </source>
</evidence>
<feature type="transmembrane region" description="Helical" evidence="5">
    <location>
        <begin position="20"/>
        <end position="42"/>
    </location>
</feature>
<feature type="domain" description="Penicillin-binding protein transpeptidase" evidence="6">
    <location>
        <begin position="279"/>
        <end position="626"/>
    </location>
</feature>
<keyword evidence="5" id="KW-0812">Transmembrane</keyword>
<evidence type="ECO:0000313" key="9">
    <source>
        <dbReference type="Proteomes" id="UP001315001"/>
    </source>
</evidence>
<dbReference type="Gene3D" id="3.40.710.10">
    <property type="entry name" value="DD-peptidase/beta-lactamase superfamily"/>
    <property type="match status" value="1"/>
</dbReference>
<keyword evidence="5" id="KW-1133">Transmembrane helix</keyword>
<reference evidence="8 9" key="1">
    <citation type="submission" date="2021-02" db="EMBL/GenBank/DDBJ databases">
        <title>Lactate utilizing bacteria of the human gut.</title>
        <authorList>
            <person name="Sheridan P.O."/>
        </authorList>
    </citation>
    <scope>NUCLEOTIDE SEQUENCE [LARGE SCALE GENOMIC DNA]</scope>
    <source>
        <strain evidence="8 9">HTF-83D</strain>
    </source>
</reference>
<dbReference type="Pfam" id="PF03717">
    <property type="entry name" value="PBP_dimer"/>
    <property type="match status" value="1"/>
</dbReference>
<evidence type="ECO:0000256" key="2">
    <source>
        <dbReference type="ARBA" id="ARBA00007171"/>
    </source>
</evidence>
<dbReference type="InterPro" id="IPR005311">
    <property type="entry name" value="PBP_dimer"/>
</dbReference>
<dbReference type="SUPFAM" id="SSF56519">
    <property type="entry name" value="Penicillin binding protein dimerisation domain"/>
    <property type="match status" value="1"/>
</dbReference>
<dbReference type="SUPFAM" id="SSF56601">
    <property type="entry name" value="beta-lactamase/transpeptidase-like"/>
    <property type="match status" value="1"/>
</dbReference>
<evidence type="ECO:0000256" key="4">
    <source>
        <dbReference type="SAM" id="MobiDB-lite"/>
    </source>
</evidence>
<name>A0ABS3ZLE5_9FIRM</name>
<dbReference type="Proteomes" id="UP001315001">
    <property type="component" value="Unassembled WGS sequence"/>
</dbReference>
<comment type="subcellular location">
    <subcellularLocation>
        <location evidence="1">Membrane</location>
    </subcellularLocation>
</comment>
<dbReference type="EMBL" id="JAFIQO010000170">
    <property type="protein sequence ID" value="MBP0058143.1"/>
    <property type="molecule type" value="Genomic_DNA"/>
</dbReference>
<sequence length="656" mass="73612">MAKKVKKIKRLTDQMRGKLILVFIGIICLFFILAVRLTYWTVNKGSEFETKVLGQQKHDSSVIPFERGKIYDRNGNILATNEKIYTLVLEPKNILLRKKKYEATTINVLHEYFGFSKKNLKKVIEGNKDSYYVVYKKNMTYDEVAKFQKFLDMADDSMKGVSDTKKEKIESARQVKGISFEEDYKRIYPYNSLACRILGFTSSGNVGNWGIEQSYNEQLNGVNGRAYYYFNEELDQEQTVKEAKNGNSVVSTIDMQIQKIIEEKLNDFDSKIGSKVTNILVMDPQNGEILGMASSNPYDLNEPMDEKKLLSLYSQSEIDEMKAYTQEKEAEEASEEESGEESSEETTEQEDKDTEKKKTIYDAFYELWRNAIISDTNEPGSTYKPFTVATGLESGALTGNESYFCTGSLMVGKRNIGCSHVHGNITLKDAVAKSCNVAMMNIAFNEGAETFYNYQNLFGFGRSTGIDLPGEAETKNLVYNASNYSNSVTLATNAFGQNFNCTMMQMAAGFCSLINGGNYYRPHIVKQIQNDGGDVVKDVGKEVLRKTVSEETSASIRSYMQETVENGTGTKAQIEGYTIGGKTGTAEKIPRNKKDYYVSFIGFTPVEKPELLVYVTIDEPNVSFQANAGLAVELEKSCMEEIVNVLGIKAATSTKE</sequence>
<comment type="caution">
    <text evidence="8">The sequence shown here is derived from an EMBL/GenBank/DDBJ whole genome shotgun (WGS) entry which is preliminary data.</text>
</comment>
<evidence type="ECO:0000313" key="8">
    <source>
        <dbReference type="EMBL" id="MBP0058143.1"/>
    </source>
</evidence>
<keyword evidence="9" id="KW-1185">Reference proteome</keyword>
<dbReference type="InterPro" id="IPR012338">
    <property type="entry name" value="Beta-lactam/transpept-like"/>
</dbReference>
<proteinExistence type="inferred from homology"/>
<gene>
    <name evidence="8" type="ORF">JYQ75_12240</name>
</gene>
<evidence type="ECO:0000259" key="6">
    <source>
        <dbReference type="Pfam" id="PF00905"/>
    </source>
</evidence>
<dbReference type="InterPro" id="IPR050515">
    <property type="entry name" value="Beta-lactam/transpept"/>
</dbReference>
<feature type="domain" description="Penicillin-binding protein dimerisation" evidence="7">
    <location>
        <begin position="64"/>
        <end position="232"/>
    </location>
</feature>
<evidence type="ECO:0000256" key="1">
    <source>
        <dbReference type="ARBA" id="ARBA00004370"/>
    </source>
</evidence>
<evidence type="ECO:0000256" key="3">
    <source>
        <dbReference type="ARBA" id="ARBA00023136"/>
    </source>
</evidence>
<dbReference type="PANTHER" id="PTHR30627">
    <property type="entry name" value="PEPTIDOGLYCAN D,D-TRANSPEPTIDASE"/>
    <property type="match status" value="1"/>
</dbReference>
<keyword evidence="3 5" id="KW-0472">Membrane</keyword>
<feature type="compositionally biased region" description="Acidic residues" evidence="4">
    <location>
        <begin position="329"/>
        <end position="352"/>
    </location>
</feature>
<dbReference type="InterPro" id="IPR036138">
    <property type="entry name" value="PBP_dimer_sf"/>
</dbReference>
<dbReference type="Gene3D" id="3.90.1310.10">
    <property type="entry name" value="Penicillin-binding protein 2a (Domain 2)"/>
    <property type="match status" value="1"/>
</dbReference>
<evidence type="ECO:0000259" key="7">
    <source>
        <dbReference type="Pfam" id="PF03717"/>
    </source>
</evidence>
<organism evidence="8 9">
    <name type="scientific">Anaerobutyricum soehngenii</name>
    <dbReference type="NCBI Taxonomy" id="105843"/>
    <lineage>
        <taxon>Bacteria</taxon>
        <taxon>Bacillati</taxon>
        <taxon>Bacillota</taxon>
        <taxon>Clostridia</taxon>
        <taxon>Lachnospirales</taxon>
        <taxon>Lachnospiraceae</taxon>
        <taxon>Anaerobutyricum</taxon>
    </lineage>
</organism>